<evidence type="ECO:0000313" key="2">
    <source>
        <dbReference type="EMBL" id="KMZ73630.1"/>
    </source>
</evidence>
<dbReference type="PANTHER" id="PTHR36332">
    <property type="entry name" value="STRESS RESPONSE PROTEIN"/>
    <property type="match status" value="1"/>
</dbReference>
<dbReference type="SUPFAM" id="SSF57667">
    <property type="entry name" value="beta-beta-alpha zinc fingers"/>
    <property type="match status" value="1"/>
</dbReference>
<keyword evidence="3" id="KW-1185">Reference proteome</keyword>
<dbReference type="PANTHER" id="PTHR36332:SF1">
    <property type="entry name" value="STRESS RESPONSE PROTEIN"/>
    <property type="match status" value="1"/>
</dbReference>
<dbReference type="STRING" id="29655.A0A0K9PZL3"/>
<protein>
    <submittedName>
        <fullName evidence="2">Uncharacterized protein</fullName>
    </submittedName>
</protein>
<evidence type="ECO:0000313" key="3">
    <source>
        <dbReference type="Proteomes" id="UP000036987"/>
    </source>
</evidence>
<feature type="compositionally biased region" description="Basic and acidic residues" evidence="1">
    <location>
        <begin position="200"/>
        <end position="249"/>
    </location>
</feature>
<dbReference type="Proteomes" id="UP000036987">
    <property type="component" value="Unassembled WGS sequence"/>
</dbReference>
<feature type="compositionally biased region" description="Basic residues" evidence="1">
    <location>
        <begin position="287"/>
        <end position="298"/>
    </location>
</feature>
<dbReference type="OMA" id="RVEHREN"/>
<reference evidence="3" key="1">
    <citation type="journal article" date="2016" name="Nature">
        <title>The genome of the seagrass Zostera marina reveals angiosperm adaptation to the sea.</title>
        <authorList>
            <person name="Olsen J.L."/>
            <person name="Rouze P."/>
            <person name="Verhelst B."/>
            <person name="Lin Y.-C."/>
            <person name="Bayer T."/>
            <person name="Collen J."/>
            <person name="Dattolo E."/>
            <person name="De Paoli E."/>
            <person name="Dittami S."/>
            <person name="Maumus F."/>
            <person name="Michel G."/>
            <person name="Kersting A."/>
            <person name="Lauritano C."/>
            <person name="Lohaus R."/>
            <person name="Toepel M."/>
            <person name="Tonon T."/>
            <person name="Vanneste K."/>
            <person name="Amirebrahimi M."/>
            <person name="Brakel J."/>
            <person name="Bostroem C."/>
            <person name="Chovatia M."/>
            <person name="Grimwood J."/>
            <person name="Jenkins J.W."/>
            <person name="Jueterbock A."/>
            <person name="Mraz A."/>
            <person name="Stam W.T."/>
            <person name="Tice H."/>
            <person name="Bornberg-Bauer E."/>
            <person name="Green P.J."/>
            <person name="Pearson G.A."/>
            <person name="Procaccini G."/>
            <person name="Duarte C.M."/>
            <person name="Schmutz J."/>
            <person name="Reusch T.B.H."/>
            <person name="Van de Peer Y."/>
        </authorList>
    </citation>
    <scope>NUCLEOTIDE SEQUENCE [LARGE SCALE GENOMIC DNA]</scope>
    <source>
        <strain evidence="3">cv. Finnish</strain>
    </source>
</reference>
<gene>
    <name evidence="2" type="ORF">ZOSMA_145G00200</name>
</gene>
<feature type="compositionally biased region" description="Acidic residues" evidence="1">
    <location>
        <begin position="19"/>
        <end position="64"/>
    </location>
</feature>
<evidence type="ECO:0000256" key="1">
    <source>
        <dbReference type="SAM" id="MobiDB-lite"/>
    </source>
</evidence>
<feature type="region of interest" description="Disordered" evidence="1">
    <location>
        <begin position="1"/>
        <end position="94"/>
    </location>
</feature>
<comment type="caution">
    <text evidence="2">The sequence shown here is derived from an EMBL/GenBank/DDBJ whole genome shotgun (WGS) entry which is preliminary data.</text>
</comment>
<feature type="region of interest" description="Disordered" evidence="1">
    <location>
        <begin position="183"/>
        <end position="317"/>
    </location>
</feature>
<accession>A0A0K9PZL3</accession>
<proteinExistence type="predicted"/>
<feature type="compositionally biased region" description="Basic and acidic residues" evidence="1">
    <location>
        <begin position="257"/>
        <end position="270"/>
    </location>
</feature>
<feature type="compositionally biased region" description="Basic and acidic residues" evidence="1">
    <location>
        <begin position="65"/>
        <end position="88"/>
    </location>
</feature>
<feature type="compositionally biased region" description="Basic and acidic residues" evidence="1">
    <location>
        <begin position="299"/>
        <end position="312"/>
    </location>
</feature>
<organism evidence="2 3">
    <name type="scientific">Zostera marina</name>
    <name type="common">Eelgrass</name>
    <dbReference type="NCBI Taxonomy" id="29655"/>
    <lineage>
        <taxon>Eukaryota</taxon>
        <taxon>Viridiplantae</taxon>
        <taxon>Streptophyta</taxon>
        <taxon>Embryophyta</taxon>
        <taxon>Tracheophyta</taxon>
        <taxon>Spermatophyta</taxon>
        <taxon>Magnoliopsida</taxon>
        <taxon>Liliopsida</taxon>
        <taxon>Zosteraceae</taxon>
        <taxon>Zostera</taxon>
    </lineage>
</organism>
<dbReference type="AlphaFoldDB" id="A0A0K9PZL3"/>
<dbReference type="EMBL" id="LFYR01000562">
    <property type="protein sequence ID" value="KMZ73630.1"/>
    <property type="molecule type" value="Genomic_DNA"/>
</dbReference>
<dbReference type="InterPro" id="IPR036236">
    <property type="entry name" value="Znf_C2H2_sf"/>
</dbReference>
<dbReference type="OrthoDB" id="1745547at2759"/>
<name>A0A0K9PZL3_ZOSMR</name>
<sequence>MIKRQFYKQDHGDQSDASDSSDSDSDSLLEEEVEEEEERGIEEESDREDDVEDDNEDEEDDEDDKGSSDESPRFKQLGKSDFEKEESKHPKKFVVPYTPDGSSLGGVYEHVLKCKSVFKCRICPKVVCLSEEFLNAHLKSKKHARSLKLLSNGKLKFMLNSDGKLEEEQETHAERHARMIALVQKTNFSNSNKRKRGRQRQAERKKAKLDLEAKNIDHEKPNSKQTKEKLNKRQDNNEKPITKHPGERLKKNKKKHNEVDKQMTKDSGEKLRKKRKGNNEEPISQHSGKKLKKNKKKHNEAEKPITEDPGEKLKKKRHKVEKLIIDKSDEKIEIQQLAEKPKKKKLKIKD</sequence>